<feature type="compositionally biased region" description="Polar residues" evidence="2">
    <location>
        <begin position="144"/>
        <end position="156"/>
    </location>
</feature>
<feature type="region of interest" description="Disordered" evidence="2">
    <location>
        <begin position="1"/>
        <end position="171"/>
    </location>
</feature>
<evidence type="ECO:0000256" key="3">
    <source>
        <dbReference type="SAM" id="Phobius"/>
    </source>
</evidence>
<evidence type="ECO:0000313" key="5">
    <source>
        <dbReference type="EMBL" id="KAK3317951.1"/>
    </source>
</evidence>
<sequence>MATQSQQPAPMPSYGPPPMSLPTPSYDEPPLQSGNNGSSYKPLPSGGPDPAAAYKPPSQNPNMEVTPYRPALPPSQPSIGPDPSKWPAPTSANEYEAAAYNRPPLPPSGLSYGGLPPVTSSFQPGGGGPPVNTTAPSFPPPPNAQQQLPHVGSTEQMPGPAAHGMMSTSQTSLPLATTTTAKGGIKDTRTTTEFALREYMSLQRARRTAQSSKGETGIDERLRIQASTVLGDLQTLRQEVADFVKDAESHRWRRFLIGGAIASFIPLVKKLFPRSSRHPEESPASNDTEYAFRKSKSLISRILDATRRPGIATVAFFVFAVLYVFQNEVSLRVARTVSKRLKRLSSKVERGEEEIDEVDLKMLQGWRWRVLMWSE</sequence>
<keyword evidence="1" id="KW-0175">Coiled coil</keyword>
<evidence type="ECO:0000313" key="4">
    <source>
        <dbReference type="EMBL" id="KAK3311786.1"/>
    </source>
</evidence>
<dbReference type="EMBL" id="JAUEDM010000004">
    <property type="protein sequence ID" value="KAK3317951.1"/>
    <property type="molecule type" value="Genomic_DNA"/>
</dbReference>
<gene>
    <name evidence="5" type="ORF">B0H66DRAFT_496355</name>
    <name evidence="4" type="ORF">B0H66DRAFT_644943</name>
</gene>
<evidence type="ECO:0000313" key="6">
    <source>
        <dbReference type="Proteomes" id="UP001283341"/>
    </source>
</evidence>
<dbReference type="AlphaFoldDB" id="A0AAE0I3V4"/>
<keyword evidence="3" id="KW-0812">Transmembrane</keyword>
<feature type="compositionally biased region" description="Low complexity" evidence="2">
    <location>
        <begin position="108"/>
        <end position="117"/>
    </location>
</feature>
<organism evidence="5 6">
    <name type="scientific">Apodospora peruviana</name>
    <dbReference type="NCBI Taxonomy" id="516989"/>
    <lineage>
        <taxon>Eukaryota</taxon>
        <taxon>Fungi</taxon>
        <taxon>Dikarya</taxon>
        <taxon>Ascomycota</taxon>
        <taxon>Pezizomycotina</taxon>
        <taxon>Sordariomycetes</taxon>
        <taxon>Sordariomycetidae</taxon>
        <taxon>Sordariales</taxon>
        <taxon>Lasiosphaeriaceae</taxon>
        <taxon>Apodospora</taxon>
    </lineage>
</organism>
<name>A0AAE0I3V4_9PEZI</name>
<evidence type="ECO:0000256" key="2">
    <source>
        <dbReference type="SAM" id="MobiDB-lite"/>
    </source>
</evidence>
<reference evidence="5" key="2">
    <citation type="submission" date="2023-06" db="EMBL/GenBank/DDBJ databases">
        <authorList>
            <consortium name="Lawrence Berkeley National Laboratory"/>
            <person name="Haridas S."/>
            <person name="Hensen N."/>
            <person name="Bonometti L."/>
            <person name="Westerberg I."/>
            <person name="Brannstrom I.O."/>
            <person name="Guillou S."/>
            <person name="Cros-Aarteil S."/>
            <person name="Calhoun S."/>
            <person name="Kuo A."/>
            <person name="Mondo S."/>
            <person name="Pangilinan J."/>
            <person name="Riley R."/>
            <person name="Labutti K."/>
            <person name="Andreopoulos B."/>
            <person name="Lipzen A."/>
            <person name="Chen C."/>
            <person name="Yanf M."/>
            <person name="Daum C."/>
            <person name="Ng V."/>
            <person name="Clum A."/>
            <person name="Steindorff A."/>
            <person name="Ohm R."/>
            <person name="Martin F."/>
            <person name="Silar P."/>
            <person name="Natvig D."/>
            <person name="Lalanne C."/>
            <person name="Gautier V."/>
            <person name="Ament-Velasquez S.L."/>
            <person name="Kruys A."/>
            <person name="Hutchinson M.I."/>
            <person name="Powell A.J."/>
            <person name="Barry K."/>
            <person name="Miller A.N."/>
            <person name="Grigoriev I.V."/>
            <person name="Debuchy R."/>
            <person name="Gladieux P."/>
            <person name="Thoren M.H."/>
            <person name="Johannesson H."/>
        </authorList>
    </citation>
    <scope>NUCLEOTIDE SEQUENCE</scope>
    <source>
        <strain evidence="5">CBS 118394</strain>
    </source>
</reference>
<feature type="compositionally biased region" description="Pro residues" evidence="2">
    <location>
        <begin position="9"/>
        <end position="21"/>
    </location>
</feature>
<protein>
    <submittedName>
        <fullName evidence="5">Uncharacterized protein</fullName>
    </submittedName>
</protein>
<keyword evidence="6" id="KW-1185">Reference proteome</keyword>
<evidence type="ECO:0000256" key="1">
    <source>
        <dbReference type="SAM" id="Coils"/>
    </source>
</evidence>
<comment type="caution">
    <text evidence="5">The sequence shown here is derived from an EMBL/GenBank/DDBJ whole genome shotgun (WGS) entry which is preliminary data.</text>
</comment>
<feature type="coiled-coil region" evidence="1">
    <location>
        <begin position="334"/>
        <end position="361"/>
    </location>
</feature>
<accession>A0AAE0I3V4</accession>
<feature type="transmembrane region" description="Helical" evidence="3">
    <location>
        <begin position="309"/>
        <end position="325"/>
    </location>
</feature>
<dbReference type="Proteomes" id="UP001283341">
    <property type="component" value="Unassembled WGS sequence"/>
</dbReference>
<keyword evidence="3" id="KW-0472">Membrane</keyword>
<dbReference type="EMBL" id="JAUEDM010000022">
    <property type="protein sequence ID" value="KAK3311786.1"/>
    <property type="molecule type" value="Genomic_DNA"/>
</dbReference>
<keyword evidence="3" id="KW-1133">Transmembrane helix</keyword>
<reference evidence="5" key="1">
    <citation type="journal article" date="2023" name="Mol. Phylogenet. Evol.">
        <title>Genome-scale phylogeny and comparative genomics of the fungal order Sordariales.</title>
        <authorList>
            <person name="Hensen N."/>
            <person name="Bonometti L."/>
            <person name="Westerberg I."/>
            <person name="Brannstrom I.O."/>
            <person name="Guillou S."/>
            <person name="Cros-Aarteil S."/>
            <person name="Calhoun S."/>
            <person name="Haridas S."/>
            <person name="Kuo A."/>
            <person name="Mondo S."/>
            <person name="Pangilinan J."/>
            <person name="Riley R."/>
            <person name="LaButti K."/>
            <person name="Andreopoulos B."/>
            <person name="Lipzen A."/>
            <person name="Chen C."/>
            <person name="Yan M."/>
            <person name="Daum C."/>
            <person name="Ng V."/>
            <person name="Clum A."/>
            <person name="Steindorff A."/>
            <person name="Ohm R.A."/>
            <person name="Martin F."/>
            <person name="Silar P."/>
            <person name="Natvig D.O."/>
            <person name="Lalanne C."/>
            <person name="Gautier V."/>
            <person name="Ament-Velasquez S.L."/>
            <person name="Kruys A."/>
            <person name="Hutchinson M.I."/>
            <person name="Powell A.J."/>
            <person name="Barry K."/>
            <person name="Miller A.N."/>
            <person name="Grigoriev I.V."/>
            <person name="Debuchy R."/>
            <person name="Gladieux P."/>
            <person name="Hiltunen Thoren M."/>
            <person name="Johannesson H."/>
        </authorList>
    </citation>
    <scope>NUCLEOTIDE SEQUENCE</scope>
    <source>
        <strain evidence="5">CBS 118394</strain>
    </source>
</reference>
<proteinExistence type="predicted"/>